<accession>A0A1H0S2Z6</accession>
<protein>
    <submittedName>
        <fullName evidence="6">P-type conjugative transfer protein TrbL</fullName>
    </submittedName>
</protein>
<dbReference type="GO" id="GO:0016020">
    <property type="term" value="C:membrane"/>
    <property type="evidence" value="ECO:0007669"/>
    <property type="project" value="UniProtKB-SubCell"/>
</dbReference>
<dbReference type="STRING" id="91360.SAMN05660330_02505"/>
<evidence type="ECO:0000313" key="6">
    <source>
        <dbReference type="EMBL" id="SDP35985.1"/>
    </source>
</evidence>
<dbReference type="NCBIfam" id="TIGR02783">
    <property type="entry name" value="TrbL_P"/>
    <property type="match status" value="1"/>
</dbReference>
<evidence type="ECO:0000256" key="5">
    <source>
        <dbReference type="SAM" id="Phobius"/>
    </source>
</evidence>
<keyword evidence="7" id="KW-1185">Reference proteome</keyword>
<dbReference type="EMBL" id="FNJI01000017">
    <property type="protein sequence ID" value="SDP35985.1"/>
    <property type="molecule type" value="Genomic_DNA"/>
</dbReference>
<keyword evidence="4 5" id="KW-0472">Membrane</keyword>
<evidence type="ECO:0000313" key="7">
    <source>
        <dbReference type="Proteomes" id="UP000199073"/>
    </source>
</evidence>
<keyword evidence="2 5" id="KW-0812">Transmembrane</keyword>
<reference evidence="6 7" key="1">
    <citation type="submission" date="2016-10" db="EMBL/GenBank/DDBJ databases">
        <authorList>
            <person name="de Groot N.N."/>
        </authorList>
    </citation>
    <scope>NUCLEOTIDE SEQUENCE [LARGE SCALE GENOMIC DNA]</scope>
    <source>
        <strain evidence="6 7">DSM 12130</strain>
    </source>
</reference>
<evidence type="ECO:0000256" key="1">
    <source>
        <dbReference type="ARBA" id="ARBA00004141"/>
    </source>
</evidence>
<evidence type="ECO:0000256" key="2">
    <source>
        <dbReference type="ARBA" id="ARBA00022692"/>
    </source>
</evidence>
<name>A0A1H0S2Z6_9BACT</name>
<keyword evidence="3 5" id="KW-1133">Transmembrane helix</keyword>
<dbReference type="InterPro" id="IPR007688">
    <property type="entry name" value="Conjugal_tfr_TrbL/VirB6"/>
</dbReference>
<dbReference type="AlphaFoldDB" id="A0A1H0S2Z6"/>
<dbReference type="Proteomes" id="UP000199073">
    <property type="component" value="Unassembled WGS sequence"/>
</dbReference>
<feature type="transmembrane region" description="Helical" evidence="5">
    <location>
        <begin position="224"/>
        <end position="246"/>
    </location>
</feature>
<dbReference type="GO" id="GO:0030255">
    <property type="term" value="P:protein secretion by the type IV secretion system"/>
    <property type="evidence" value="ECO:0007669"/>
    <property type="project" value="InterPro"/>
</dbReference>
<dbReference type="Pfam" id="PF04610">
    <property type="entry name" value="TrbL"/>
    <property type="match status" value="1"/>
</dbReference>
<gene>
    <name evidence="6" type="ORF">SAMN05660330_02505</name>
</gene>
<dbReference type="RefSeq" id="WP_092223323.1">
    <property type="nucleotide sequence ID" value="NZ_FNJI01000017.1"/>
</dbReference>
<feature type="transmembrane region" description="Helical" evidence="5">
    <location>
        <begin position="252"/>
        <end position="274"/>
    </location>
</feature>
<feature type="transmembrane region" description="Helical" evidence="5">
    <location>
        <begin position="12"/>
        <end position="30"/>
    </location>
</feature>
<feature type="transmembrane region" description="Helical" evidence="5">
    <location>
        <begin position="195"/>
        <end position="212"/>
    </location>
</feature>
<feature type="transmembrane region" description="Helical" evidence="5">
    <location>
        <begin position="99"/>
        <end position="116"/>
    </location>
</feature>
<feature type="transmembrane region" description="Helical" evidence="5">
    <location>
        <begin position="66"/>
        <end position="87"/>
    </location>
</feature>
<proteinExistence type="predicted"/>
<evidence type="ECO:0000256" key="4">
    <source>
        <dbReference type="ARBA" id="ARBA00023136"/>
    </source>
</evidence>
<evidence type="ECO:0000256" key="3">
    <source>
        <dbReference type="ARBA" id="ARBA00022989"/>
    </source>
</evidence>
<sequence length="358" mass="38016">MIIFADIKRPPIFLITTVTTLFILISLLFFCNNALAAEPELTITDRLINTYKDLGTTWGANIKSHAIWLLNALLVIEVVFLAVRLGFQKADITDVIAELVRVAIFGATFFCLIIYGQELAGKIVDGFINLSKDIHGPPQIVSNFFIDSFSITRAMTKLITIMRPGVGIMIGLCIVVSIVCAALTYGMYLIILCEAWIVMNVGILILGFGGNRHTRSWAANFMRYALAVGLKLFIIQLLINVIYTLVHTIVDWEFNTATDVFVVTANFVICAFLVKALPDSLASFVSNYSGSSGGMMAGAMAAATGTAVGAASMGTGAVIGASGGGGLAGGLGGAQKGALMSLSEAAQAHLKKGDGENE</sequence>
<feature type="transmembrane region" description="Helical" evidence="5">
    <location>
        <begin position="166"/>
        <end position="189"/>
    </location>
</feature>
<organism evidence="6 7">
    <name type="scientific">Desulforhopalus singaporensis</name>
    <dbReference type="NCBI Taxonomy" id="91360"/>
    <lineage>
        <taxon>Bacteria</taxon>
        <taxon>Pseudomonadati</taxon>
        <taxon>Thermodesulfobacteriota</taxon>
        <taxon>Desulfobulbia</taxon>
        <taxon>Desulfobulbales</taxon>
        <taxon>Desulfocapsaceae</taxon>
        <taxon>Desulforhopalus</taxon>
    </lineage>
</organism>
<dbReference type="OrthoDB" id="5417993at2"/>
<comment type="subcellular location">
    <subcellularLocation>
        <location evidence="1">Membrane</location>
        <topology evidence="1">Multi-pass membrane protein</topology>
    </subcellularLocation>
</comment>
<dbReference type="InterPro" id="IPR014150">
    <property type="entry name" value="Conjugal_tfr_TrbL"/>
</dbReference>